<feature type="transmembrane region" description="Helical" evidence="1">
    <location>
        <begin position="7"/>
        <end position="29"/>
    </location>
</feature>
<keyword evidence="1" id="KW-1133">Transmembrane helix</keyword>
<dbReference type="Proteomes" id="UP001299068">
    <property type="component" value="Unassembled WGS sequence"/>
</dbReference>
<protein>
    <submittedName>
        <fullName evidence="2">Uncharacterized protein</fullName>
    </submittedName>
</protein>
<reference evidence="2 3" key="1">
    <citation type="journal article" date="2021" name="Cell Host Microbe">
        <title>in vivo commensal control of Clostridioides difficile virulence.</title>
        <authorList>
            <person name="Girinathan B.P."/>
            <person name="Dibenedetto N."/>
            <person name="Worley J.N."/>
            <person name="Peltier J."/>
            <person name="Arrieta-Ortiz M.L."/>
            <person name="Rupa Christinal Immanuel S."/>
            <person name="Lavin R."/>
            <person name="Delaney M.L."/>
            <person name="Cummins C."/>
            <person name="Hoffmann M."/>
            <person name="Luo Y."/>
            <person name="Gonzalez-Escalona N."/>
            <person name="Allard M."/>
            <person name="Onderdonk A.B."/>
            <person name="Gerber G.K."/>
            <person name="Sonenshein A.L."/>
            <person name="Baliga N."/>
            <person name="Dupuy B."/>
            <person name="Bry L."/>
        </authorList>
    </citation>
    <scope>NUCLEOTIDE SEQUENCE [LARGE SCALE GENOMIC DNA]</scope>
    <source>
        <strain evidence="2 3">DSM 599</strain>
    </source>
</reference>
<dbReference type="RefSeq" id="WP_221860169.1">
    <property type="nucleotide sequence ID" value="NZ_JAIKTU010000004.1"/>
</dbReference>
<accession>A0ABS7KWE7</accession>
<keyword evidence="1" id="KW-0472">Membrane</keyword>
<keyword evidence="1" id="KW-0812">Transmembrane</keyword>
<evidence type="ECO:0000313" key="2">
    <source>
        <dbReference type="EMBL" id="MBY0755145.1"/>
    </source>
</evidence>
<gene>
    <name evidence="2" type="ORF">K5V21_06725</name>
</gene>
<comment type="caution">
    <text evidence="2">The sequence shown here is derived from an EMBL/GenBank/DDBJ whole genome shotgun (WGS) entry which is preliminary data.</text>
</comment>
<evidence type="ECO:0000313" key="3">
    <source>
        <dbReference type="Proteomes" id="UP001299068"/>
    </source>
</evidence>
<keyword evidence="3" id="KW-1185">Reference proteome</keyword>
<dbReference type="EMBL" id="JAIKTU010000004">
    <property type="protein sequence ID" value="MBY0755145.1"/>
    <property type="molecule type" value="Genomic_DNA"/>
</dbReference>
<sequence>MGRKKGRYISIAILVVLIVMIPILLYTYFGQGRKQIVEADKFIKKLQNENIIEKNDSNIKFKLEEKTGAEKNKEIYSLISDNYRVDLDKNFNVISFVDNIKLSKIININLKEAQDNAKVYLSKICTGDYRIKETNTNNNDIKEDSPFYSVIFSKYEDGYPYYSEEVIMNINKSNGKLQGYVNKTKDDNHKKIDINVSKDEAEKKALKAFNDTNKDGKISSSTYLAFASGREEGKKLELCYVISVSNNKESNIYFIGSSSGNIINTFSNIVEKTKVK</sequence>
<proteinExistence type="predicted"/>
<organism evidence="2 3">
    <name type="scientific">Clostridium sardiniense</name>
    <name type="common">Clostridium absonum</name>
    <dbReference type="NCBI Taxonomy" id="29369"/>
    <lineage>
        <taxon>Bacteria</taxon>
        <taxon>Bacillati</taxon>
        <taxon>Bacillota</taxon>
        <taxon>Clostridia</taxon>
        <taxon>Eubacteriales</taxon>
        <taxon>Clostridiaceae</taxon>
        <taxon>Clostridium</taxon>
    </lineage>
</organism>
<name>A0ABS7KWE7_CLOSR</name>
<evidence type="ECO:0000256" key="1">
    <source>
        <dbReference type="SAM" id="Phobius"/>
    </source>
</evidence>